<dbReference type="InParanoid" id="G0M9V4"/>
<keyword evidence="3" id="KW-1185">Reference proteome</keyword>
<feature type="transmembrane region" description="Helical" evidence="1">
    <location>
        <begin position="38"/>
        <end position="60"/>
    </location>
</feature>
<feature type="transmembrane region" description="Helical" evidence="1">
    <location>
        <begin position="84"/>
        <end position="107"/>
    </location>
</feature>
<keyword evidence="1" id="KW-0472">Membrane</keyword>
<evidence type="ECO:0000256" key="1">
    <source>
        <dbReference type="SAM" id="Phobius"/>
    </source>
</evidence>
<reference evidence="3" key="1">
    <citation type="submission" date="2011-07" db="EMBL/GenBank/DDBJ databases">
        <authorList>
            <consortium name="Caenorhabditis brenneri Sequencing and Analysis Consortium"/>
            <person name="Wilson R.K."/>
        </authorList>
    </citation>
    <scope>NUCLEOTIDE SEQUENCE [LARGE SCALE GENOMIC DNA]</scope>
    <source>
        <strain evidence="3">PB2801</strain>
    </source>
</reference>
<keyword evidence="1" id="KW-1133">Transmembrane helix</keyword>
<feature type="transmembrane region" description="Helical" evidence="1">
    <location>
        <begin position="191"/>
        <end position="211"/>
    </location>
</feature>
<dbReference type="Proteomes" id="UP000008068">
    <property type="component" value="Unassembled WGS sequence"/>
</dbReference>
<feature type="transmembrane region" description="Helical" evidence="1">
    <location>
        <begin position="113"/>
        <end position="141"/>
    </location>
</feature>
<dbReference type="HOGENOM" id="CLU_944103_0_0_1"/>
<gene>
    <name evidence="2" type="ORF">CAEBREN_11274</name>
</gene>
<evidence type="ECO:0000313" key="3">
    <source>
        <dbReference type="Proteomes" id="UP000008068"/>
    </source>
</evidence>
<protein>
    <submittedName>
        <fullName evidence="2">Uncharacterized protein</fullName>
    </submittedName>
</protein>
<keyword evidence="1" id="KW-0812">Transmembrane</keyword>
<feature type="transmembrane region" description="Helical" evidence="1">
    <location>
        <begin position="265"/>
        <end position="289"/>
    </location>
</feature>
<feature type="transmembrane region" description="Helical" evidence="1">
    <location>
        <begin position="162"/>
        <end position="185"/>
    </location>
</feature>
<dbReference type="AlphaFoldDB" id="G0M9V4"/>
<sequence>MEYFITARDPLADFENSTHEGSYEEYMEKLGYILDKQYFIGMLFPFLVAYGLVLAVRLCLSSSQKDRRLSSSPPILDMFHDTSVVFLSIIFLLMITLGVGFFVYLGYEILDMILWILPTLVEFLRVYTETYLIVIIWYTCVRYSNVYEAGKIDLGSTFWLRTMIYAFAGVISKDMIFLVWIAIAGLSGEVLLGYFCFQVMFTNFFVFFAAIHLRQMFLGDHKEQMTPFDKLIYHQTVIVACVKYSMFAVTMFLTQFTKNSAEILLAYTVCDILLVPTAVQLSEIMAIGVKAEKIYTIESKLKEIS</sequence>
<evidence type="ECO:0000313" key="2">
    <source>
        <dbReference type="EMBL" id="EGT30710.1"/>
    </source>
</evidence>
<feature type="transmembrane region" description="Helical" evidence="1">
    <location>
        <begin position="231"/>
        <end position="253"/>
    </location>
</feature>
<name>G0M9V4_CAEBE</name>
<accession>G0M9V4</accession>
<proteinExistence type="predicted"/>
<dbReference type="EMBL" id="GL379787">
    <property type="protein sequence ID" value="EGT30710.1"/>
    <property type="molecule type" value="Genomic_DNA"/>
</dbReference>
<organism evidence="3">
    <name type="scientific">Caenorhabditis brenneri</name>
    <name type="common">Nematode worm</name>
    <dbReference type="NCBI Taxonomy" id="135651"/>
    <lineage>
        <taxon>Eukaryota</taxon>
        <taxon>Metazoa</taxon>
        <taxon>Ecdysozoa</taxon>
        <taxon>Nematoda</taxon>
        <taxon>Chromadorea</taxon>
        <taxon>Rhabditida</taxon>
        <taxon>Rhabditina</taxon>
        <taxon>Rhabditomorpha</taxon>
        <taxon>Rhabditoidea</taxon>
        <taxon>Rhabditidae</taxon>
        <taxon>Peloderinae</taxon>
        <taxon>Caenorhabditis</taxon>
    </lineage>
</organism>